<proteinExistence type="inferred from homology"/>
<keyword evidence="4" id="KW-1185">Reference proteome</keyword>
<dbReference type="GO" id="GO:0009089">
    <property type="term" value="P:lysine biosynthetic process via diaminopimelate"/>
    <property type="evidence" value="ECO:0007669"/>
    <property type="project" value="InterPro"/>
</dbReference>
<dbReference type="EMBL" id="ASPP01023787">
    <property type="protein sequence ID" value="ETO09960.1"/>
    <property type="molecule type" value="Genomic_DNA"/>
</dbReference>
<dbReference type="Gene3D" id="3.10.310.10">
    <property type="entry name" value="Diaminopimelate Epimerase, Chain A, domain 1"/>
    <property type="match status" value="2"/>
</dbReference>
<dbReference type="PANTHER" id="PTHR31689:SF0">
    <property type="entry name" value="DIAMINOPIMELATE EPIMERASE"/>
    <property type="match status" value="1"/>
</dbReference>
<name>X6MAA8_RETFI</name>
<evidence type="ECO:0000256" key="2">
    <source>
        <dbReference type="ARBA" id="ARBA00023235"/>
    </source>
</evidence>
<dbReference type="Proteomes" id="UP000023152">
    <property type="component" value="Unassembled WGS sequence"/>
</dbReference>
<dbReference type="SUPFAM" id="SSF54506">
    <property type="entry name" value="Diaminopimelate epimerase-like"/>
    <property type="match status" value="2"/>
</dbReference>
<comment type="similarity">
    <text evidence="1">Belongs to the diaminopimelate epimerase family.</text>
</comment>
<accession>X6MAA8</accession>
<evidence type="ECO:0000313" key="3">
    <source>
        <dbReference type="EMBL" id="ETO09960.1"/>
    </source>
</evidence>
<organism evidence="3 4">
    <name type="scientific">Reticulomyxa filosa</name>
    <dbReference type="NCBI Taxonomy" id="46433"/>
    <lineage>
        <taxon>Eukaryota</taxon>
        <taxon>Sar</taxon>
        <taxon>Rhizaria</taxon>
        <taxon>Retaria</taxon>
        <taxon>Foraminifera</taxon>
        <taxon>Monothalamids</taxon>
        <taxon>Reticulomyxidae</taxon>
        <taxon>Reticulomyxa</taxon>
    </lineage>
</organism>
<dbReference type="GO" id="GO:0005829">
    <property type="term" value="C:cytosol"/>
    <property type="evidence" value="ECO:0007669"/>
    <property type="project" value="TreeGrafter"/>
</dbReference>
<reference evidence="3 4" key="1">
    <citation type="journal article" date="2013" name="Curr. Biol.">
        <title>The Genome of the Foraminiferan Reticulomyxa filosa.</title>
        <authorList>
            <person name="Glockner G."/>
            <person name="Hulsmann N."/>
            <person name="Schleicher M."/>
            <person name="Noegel A.A."/>
            <person name="Eichinger L."/>
            <person name="Gallinger C."/>
            <person name="Pawlowski J."/>
            <person name="Sierra R."/>
            <person name="Euteneuer U."/>
            <person name="Pillet L."/>
            <person name="Moustafa A."/>
            <person name="Platzer M."/>
            <person name="Groth M."/>
            <person name="Szafranski K."/>
            <person name="Schliwa M."/>
        </authorList>
    </citation>
    <scope>NUCLEOTIDE SEQUENCE [LARGE SCALE GENOMIC DNA]</scope>
</reference>
<sequence length="388" mass="43594">MVNKNCEKFKIELVIIKQYSKYVALGNDYLVIDPKRNPRITSYPDPVLAWLVKQICDRHNGVGGDGILLGPLPLIRGNGVISSNETTKKSEMIPLTRLCIFNPDGKEAQKSGNGIRIFLKYMMDHYRVDNNSSKGMVQLNLLPDELVSFEALKHDKLSAILKCDLGRVEHILKLTPKHKYPQNFDLDMTNGHMCDVDIGNPHCVVVLTDKCVQDNIALKKLPADFDIQWSTLIGLASHQHASAITIIDNIVKKYGAMLESHLQLFPQKANVHFMRPNSRNCISILIYERGVGHTLSSGTCSCASAFAAYHLGLVSSTDITVKTQGGELQMEHVGLALLCQLKLPNYNNNNILISHFFRIQFFIKTLRNLSLLVLQNRYISTQIVKQKN</sequence>
<protein>
    <submittedName>
        <fullName evidence="3">Diaminopimelate epimerase</fullName>
    </submittedName>
</protein>
<evidence type="ECO:0000313" key="4">
    <source>
        <dbReference type="Proteomes" id="UP000023152"/>
    </source>
</evidence>
<gene>
    <name evidence="3" type="ORF">RFI_27421</name>
</gene>
<dbReference type="PANTHER" id="PTHR31689">
    <property type="entry name" value="DIAMINOPIMELATE EPIMERASE, CHLOROPLASTIC"/>
    <property type="match status" value="1"/>
</dbReference>
<comment type="caution">
    <text evidence="3">The sequence shown here is derived from an EMBL/GenBank/DDBJ whole genome shotgun (WGS) entry which is preliminary data.</text>
</comment>
<dbReference type="Pfam" id="PF01678">
    <property type="entry name" value="DAP_epimerase"/>
    <property type="match status" value="2"/>
</dbReference>
<keyword evidence="2" id="KW-0413">Isomerase</keyword>
<dbReference type="InterPro" id="IPR001653">
    <property type="entry name" value="DAP_epimerase_DapF"/>
</dbReference>
<evidence type="ECO:0000256" key="1">
    <source>
        <dbReference type="ARBA" id="ARBA00010219"/>
    </source>
</evidence>
<dbReference type="OrthoDB" id="8114223at2759"/>
<dbReference type="GO" id="GO:0008837">
    <property type="term" value="F:diaminopimelate epimerase activity"/>
    <property type="evidence" value="ECO:0007669"/>
    <property type="project" value="InterPro"/>
</dbReference>
<dbReference type="AlphaFoldDB" id="X6MAA8"/>